<proteinExistence type="predicted"/>
<dbReference type="NCBIfam" id="NF007030">
    <property type="entry name" value="PRK09496.1-1"/>
    <property type="match status" value="1"/>
</dbReference>
<dbReference type="Proteomes" id="UP000229278">
    <property type="component" value="Unassembled WGS sequence"/>
</dbReference>
<evidence type="ECO:0000313" key="10">
    <source>
        <dbReference type="Proteomes" id="UP000229278"/>
    </source>
</evidence>
<keyword evidence="2" id="KW-0813">Transport</keyword>
<feature type="domain" description="RCK C-terminal" evidence="8">
    <location>
        <begin position="143"/>
        <end position="227"/>
    </location>
</feature>
<sequence>MKIVLLGAGQVGGSVAHILASEANDITVVDTDAERLHALQDHLDIRTVCGCASYPVILEQAGIADADMLIALTNNDEINMIACQVAHTLFSTPTKIARIRSSSYINHQDRLFNDNALSINVLISPEQLVTDYIHHIIEHPGSLQVLDFANSQVRLVGVKAYQGSKLVGYALHTLPNHIPRTEIRVAAIFRRGRPILPEGNTIIEADDEVFFVAAYHNIGKIVDTLSGRKEVKYLMIAGGGHIGARLAKALEQQKSRKYRIKVIDHSAATCRRLSEQLDRAIVLQGDASDESLLRQETIENVDIFCAVTHDDKANILSAMLAKQMGARKVMALINRVSYAELVESSEIIDIAISPQQATIGSLLTHVRRGDVAQVHSLRRGAAEAIEAVARGDYKTSKVVGRRLDEIQLPPGTTIGAIARGDQVIICHHDTVIEADDHVIMFMVDKKRVLEVERLFHPAATFL</sequence>
<dbReference type="InterPro" id="IPR003148">
    <property type="entry name" value="RCK_N"/>
</dbReference>
<dbReference type="InterPro" id="IPR006036">
    <property type="entry name" value="K_uptake_TrkA"/>
</dbReference>
<dbReference type="SUPFAM" id="SSF51735">
    <property type="entry name" value="NAD(P)-binding Rossmann-fold domains"/>
    <property type="match status" value="2"/>
</dbReference>
<dbReference type="PANTHER" id="PTHR43833:SF5">
    <property type="entry name" value="TRK SYSTEM POTASSIUM UPTAKE PROTEIN TRKA"/>
    <property type="match status" value="1"/>
</dbReference>
<accession>A0A2G6PEG3</accession>
<gene>
    <name evidence="9" type="ORF">CSA09_04465</name>
</gene>
<dbReference type="EMBL" id="PDTV01000010">
    <property type="protein sequence ID" value="PIE82947.1"/>
    <property type="molecule type" value="Genomic_DNA"/>
</dbReference>
<dbReference type="AlphaFoldDB" id="A0A2G6PEG3"/>
<evidence type="ECO:0000256" key="2">
    <source>
        <dbReference type="ARBA" id="ARBA00022448"/>
    </source>
</evidence>
<dbReference type="InterPro" id="IPR006037">
    <property type="entry name" value="RCK_C"/>
</dbReference>
<dbReference type="Pfam" id="PF02254">
    <property type="entry name" value="TrkA_N"/>
    <property type="match status" value="2"/>
</dbReference>
<dbReference type="Gene3D" id="3.30.70.1450">
    <property type="entry name" value="Regulator of K+ conductance, C-terminal domain"/>
    <property type="match status" value="2"/>
</dbReference>
<dbReference type="InterPro" id="IPR050721">
    <property type="entry name" value="Trk_Ktr_HKT_K-transport"/>
</dbReference>
<dbReference type="PRINTS" id="PR00335">
    <property type="entry name" value="KUPTAKETRKA"/>
</dbReference>
<dbReference type="InterPro" id="IPR036721">
    <property type="entry name" value="RCK_C_sf"/>
</dbReference>
<dbReference type="InterPro" id="IPR036291">
    <property type="entry name" value="NAD(P)-bd_dom_sf"/>
</dbReference>
<evidence type="ECO:0000313" key="9">
    <source>
        <dbReference type="EMBL" id="PIE82947.1"/>
    </source>
</evidence>
<keyword evidence="5" id="KW-0520">NAD</keyword>
<keyword evidence="3" id="KW-0633">Potassium transport</keyword>
<dbReference type="PROSITE" id="PS51202">
    <property type="entry name" value="RCK_C"/>
    <property type="match status" value="2"/>
</dbReference>
<evidence type="ECO:0000256" key="5">
    <source>
        <dbReference type="ARBA" id="ARBA00023027"/>
    </source>
</evidence>
<reference evidence="9 10" key="1">
    <citation type="submission" date="2017-10" db="EMBL/GenBank/DDBJ databases">
        <title>Novel microbial diversity and functional potential in the marine mammal oral microbiome.</title>
        <authorList>
            <person name="Dudek N.K."/>
            <person name="Sun C.L."/>
            <person name="Burstein D."/>
            <person name="Kantor R.S."/>
            <person name="Aliaga Goltsman D.S."/>
            <person name="Bik E.M."/>
            <person name="Thomas B.C."/>
            <person name="Banfield J.F."/>
            <person name="Relman D.A."/>
        </authorList>
    </citation>
    <scope>NUCLEOTIDE SEQUENCE [LARGE SCALE GENOMIC DNA]</scope>
    <source>
        <strain evidence="9">DOLJORAL78_50_517</strain>
    </source>
</reference>
<organism evidence="9 10">
    <name type="scientific">Candidatus Contendibacter odensensis</name>
    <dbReference type="NCBI Taxonomy" id="1400860"/>
    <lineage>
        <taxon>Bacteria</taxon>
        <taxon>Pseudomonadati</taxon>
        <taxon>Pseudomonadota</taxon>
        <taxon>Gammaproteobacteria</taxon>
        <taxon>Candidatus Competibacteraceae</taxon>
        <taxon>Candidatus Contendibacter</taxon>
    </lineage>
</organism>
<feature type="domain" description="RCK C-terminal" evidence="8">
    <location>
        <begin position="372"/>
        <end position="457"/>
    </location>
</feature>
<dbReference type="Gene3D" id="3.40.50.720">
    <property type="entry name" value="NAD(P)-binding Rossmann-like Domain"/>
    <property type="match status" value="2"/>
</dbReference>
<feature type="domain" description="RCK N-terminal" evidence="7">
    <location>
        <begin position="1"/>
        <end position="117"/>
    </location>
</feature>
<dbReference type="SUPFAM" id="SSF116726">
    <property type="entry name" value="TrkA C-terminal domain-like"/>
    <property type="match status" value="2"/>
</dbReference>
<evidence type="ECO:0000259" key="7">
    <source>
        <dbReference type="PROSITE" id="PS51201"/>
    </source>
</evidence>
<dbReference type="Pfam" id="PF02080">
    <property type="entry name" value="TrkA_C"/>
    <property type="match status" value="2"/>
</dbReference>
<comment type="caution">
    <text evidence="9">The sequence shown here is derived from an EMBL/GenBank/DDBJ whole genome shotgun (WGS) entry which is preliminary data.</text>
</comment>
<evidence type="ECO:0000256" key="4">
    <source>
        <dbReference type="ARBA" id="ARBA00022958"/>
    </source>
</evidence>
<dbReference type="FunFam" id="3.40.50.720:FF:000042">
    <property type="entry name" value="Trk system potassium transporter TrkA"/>
    <property type="match status" value="1"/>
</dbReference>
<dbReference type="NCBIfam" id="NF007039">
    <property type="entry name" value="PRK09496.3-2"/>
    <property type="match status" value="1"/>
</dbReference>
<name>A0A2G6PEG3_9GAMM</name>
<evidence type="ECO:0000256" key="1">
    <source>
        <dbReference type="ARBA" id="ARBA00017378"/>
    </source>
</evidence>
<evidence type="ECO:0000259" key="8">
    <source>
        <dbReference type="PROSITE" id="PS51202"/>
    </source>
</evidence>
<dbReference type="GO" id="GO:0015079">
    <property type="term" value="F:potassium ion transmembrane transporter activity"/>
    <property type="evidence" value="ECO:0007669"/>
    <property type="project" value="InterPro"/>
</dbReference>
<keyword evidence="4" id="KW-0630">Potassium</keyword>
<feature type="domain" description="RCK N-terminal" evidence="7">
    <location>
        <begin position="231"/>
        <end position="352"/>
    </location>
</feature>
<protein>
    <recommendedName>
        <fullName evidence="1">Trk system potassium uptake protein TrkA</fullName>
    </recommendedName>
</protein>
<dbReference type="NCBIfam" id="NF007031">
    <property type="entry name" value="PRK09496.1-2"/>
    <property type="match status" value="1"/>
</dbReference>
<dbReference type="GO" id="GO:0005886">
    <property type="term" value="C:plasma membrane"/>
    <property type="evidence" value="ECO:0007669"/>
    <property type="project" value="InterPro"/>
</dbReference>
<evidence type="ECO:0000256" key="3">
    <source>
        <dbReference type="ARBA" id="ARBA00022538"/>
    </source>
</evidence>
<dbReference type="PROSITE" id="PS51201">
    <property type="entry name" value="RCK_N"/>
    <property type="match status" value="2"/>
</dbReference>
<dbReference type="NCBIfam" id="NF007032">
    <property type="entry name" value="PRK09496.1-4"/>
    <property type="match status" value="1"/>
</dbReference>
<keyword evidence="6" id="KW-0406">Ion transport</keyword>
<evidence type="ECO:0000256" key="6">
    <source>
        <dbReference type="ARBA" id="ARBA00023065"/>
    </source>
</evidence>
<dbReference type="PANTHER" id="PTHR43833">
    <property type="entry name" value="POTASSIUM CHANNEL PROTEIN 2-RELATED-RELATED"/>
    <property type="match status" value="1"/>
</dbReference>